<evidence type="ECO:0000313" key="5">
    <source>
        <dbReference type="Proteomes" id="UP000593564"/>
    </source>
</evidence>
<dbReference type="EMBL" id="JACBKZ010000003">
    <property type="protein sequence ID" value="KAF5953808.1"/>
    <property type="molecule type" value="Genomic_DNA"/>
</dbReference>
<comment type="caution">
    <text evidence="4">The sequence shown here is derived from an EMBL/GenBank/DDBJ whole genome shotgun (WGS) entry which is preliminary data.</text>
</comment>
<dbReference type="PANTHER" id="PTHR46119:SF15">
    <property type="entry name" value="PROTEIN SODIUM POTASSIUM ROOT DEFECTIVE 2"/>
    <property type="match status" value="1"/>
</dbReference>
<reference evidence="4 5" key="2">
    <citation type="submission" date="2020-07" db="EMBL/GenBank/DDBJ databases">
        <title>Genome assembly of wild tea tree DASZ reveals pedigree and selection history of tea varieties.</title>
        <authorList>
            <person name="Zhang W."/>
        </authorList>
    </citation>
    <scope>NUCLEOTIDE SEQUENCE [LARGE SCALE GENOMIC DNA]</scope>
    <source>
        <strain evidence="5">cv. G240</strain>
        <tissue evidence="4">Leaf</tissue>
    </source>
</reference>
<protein>
    <recommendedName>
        <fullName evidence="3">HMA domain-containing protein</fullName>
    </recommendedName>
</protein>
<feature type="region of interest" description="Disordered" evidence="2">
    <location>
        <begin position="161"/>
        <end position="189"/>
    </location>
</feature>
<dbReference type="AlphaFoldDB" id="A0A7J7HP88"/>
<dbReference type="SUPFAM" id="SSF55008">
    <property type="entry name" value="HMA, heavy metal-associated domain"/>
    <property type="match status" value="1"/>
</dbReference>
<proteinExistence type="predicted"/>
<dbReference type="GO" id="GO:0016020">
    <property type="term" value="C:membrane"/>
    <property type="evidence" value="ECO:0007669"/>
    <property type="project" value="UniProtKB-SubCell"/>
</dbReference>
<dbReference type="InterPro" id="IPR044526">
    <property type="entry name" value="NAKR1-3"/>
</dbReference>
<dbReference type="InterPro" id="IPR006121">
    <property type="entry name" value="HMA_dom"/>
</dbReference>
<feature type="region of interest" description="Disordered" evidence="2">
    <location>
        <begin position="20"/>
        <end position="39"/>
    </location>
</feature>
<feature type="domain" description="HMA" evidence="3">
    <location>
        <begin position="188"/>
        <end position="254"/>
    </location>
</feature>
<evidence type="ECO:0000259" key="3">
    <source>
        <dbReference type="PROSITE" id="PS50846"/>
    </source>
</evidence>
<evidence type="ECO:0000313" key="4">
    <source>
        <dbReference type="EMBL" id="KAF5953808.1"/>
    </source>
</evidence>
<dbReference type="Gene3D" id="3.30.70.100">
    <property type="match status" value="1"/>
</dbReference>
<dbReference type="PANTHER" id="PTHR46119">
    <property type="entry name" value="OS08G0405700 PROTEIN"/>
    <property type="match status" value="1"/>
</dbReference>
<dbReference type="Proteomes" id="UP000593564">
    <property type="component" value="Unassembled WGS sequence"/>
</dbReference>
<organism evidence="4 5">
    <name type="scientific">Camellia sinensis</name>
    <name type="common">Tea plant</name>
    <name type="synonym">Thea sinensis</name>
    <dbReference type="NCBI Taxonomy" id="4442"/>
    <lineage>
        <taxon>Eukaryota</taxon>
        <taxon>Viridiplantae</taxon>
        <taxon>Streptophyta</taxon>
        <taxon>Embryophyta</taxon>
        <taxon>Tracheophyta</taxon>
        <taxon>Spermatophyta</taxon>
        <taxon>Magnoliopsida</taxon>
        <taxon>eudicotyledons</taxon>
        <taxon>Gunneridae</taxon>
        <taxon>Pentapetalae</taxon>
        <taxon>asterids</taxon>
        <taxon>Ericales</taxon>
        <taxon>Theaceae</taxon>
        <taxon>Camellia</taxon>
    </lineage>
</organism>
<sequence>MKGIDIFCASQSSTAIRLTMDEASSSSSPPIHLGGGRAIDRHNPIIRDAKRIGKALPLPPCTSQPPPIAPIPYNHLHRKGRKSSSSKSDDQTTKKSSSKSTSKKSFASDVKRKSGGDLMSPVGSSRYLLAGGGDKSNLTEIVSDFDPVLTLVPVDSINNSQALKTEDSSASNSKPPSSSSPSSRSPHQQVVVLRVSLHCKGCEGKVRKHISRMQGVTSFNIDFAAKKVTVVGDVTPLGVLASISKVKNAQLLTPAAATNAMPSSVPPAAASNSNTTYYSSEVSRKAKELLVVNENYRKARV</sequence>
<dbReference type="GO" id="GO:0046872">
    <property type="term" value="F:metal ion binding"/>
    <property type="evidence" value="ECO:0007669"/>
    <property type="project" value="InterPro"/>
</dbReference>
<name>A0A7J7HP88_CAMSI</name>
<reference evidence="5" key="1">
    <citation type="journal article" date="2020" name="Nat. Commun.">
        <title>Genome assembly of wild tea tree DASZ reveals pedigree and selection history of tea varieties.</title>
        <authorList>
            <person name="Zhang W."/>
            <person name="Zhang Y."/>
            <person name="Qiu H."/>
            <person name="Guo Y."/>
            <person name="Wan H."/>
            <person name="Zhang X."/>
            <person name="Scossa F."/>
            <person name="Alseekh S."/>
            <person name="Zhang Q."/>
            <person name="Wang P."/>
            <person name="Xu L."/>
            <person name="Schmidt M.H."/>
            <person name="Jia X."/>
            <person name="Li D."/>
            <person name="Zhu A."/>
            <person name="Guo F."/>
            <person name="Chen W."/>
            <person name="Ni D."/>
            <person name="Usadel B."/>
            <person name="Fernie A.R."/>
            <person name="Wen W."/>
        </authorList>
    </citation>
    <scope>NUCLEOTIDE SEQUENCE [LARGE SCALE GENOMIC DNA]</scope>
    <source>
        <strain evidence="5">cv. G240</strain>
    </source>
</reference>
<feature type="compositionally biased region" description="Pro residues" evidence="2">
    <location>
        <begin position="57"/>
        <end position="70"/>
    </location>
</feature>
<comment type="subcellular location">
    <subcellularLocation>
        <location evidence="1">Membrane</location>
        <topology evidence="1">Peripheral membrane protein</topology>
    </subcellularLocation>
</comment>
<dbReference type="CDD" id="cd00371">
    <property type="entry name" value="HMA"/>
    <property type="match status" value="1"/>
</dbReference>
<dbReference type="PROSITE" id="PS50846">
    <property type="entry name" value="HMA_2"/>
    <property type="match status" value="1"/>
</dbReference>
<dbReference type="GO" id="GO:0009626">
    <property type="term" value="P:plant-type hypersensitive response"/>
    <property type="evidence" value="ECO:0007669"/>
    <property type="project" value="UniProtKB-KW"/>
</dbReference>
<feature type="compositionally biased region" description="Basic residues" evidence="2">
    <location>
        <begin position="75"/>
        <end position="84"/>
    </location>
</feature>
<dbReference type="Pfam" id="PF00403">
    <property type="entry name" value="HMA"/>
    <property type="match status" value="1"/>
</dbReference>
<feature type="compositionally biased region" description="Polar residues" evidence="2">
    <location>
        <begin position="20"/>
        <end position="29"/>
    </location>
</feature>
<keyword evidence="5" id="KW-1185">Reference proteome</keyword>
<dbReference type="InterPro" id="IPR036163">
    <property type="entry name" value="HMA_dom_sf"/>
</dbReference>
<feature type="compositionally biased region" description="Low complexity" evidence="2">
    <location>
        <begin position="168"/>
        <end position="186"/>
    </location>
</feature>
<gene>
    <name evidence="4" type="ORF">HYC85_006664</name>
</gene>
<evidence type="ECO:0000256" key="1">
    <source>
        <dbReference type="ARBA" id="ARBA00004170"/>
    </source>
</evidence>
<feature type="region of interest" description="Disordered" evidence="2">
    <location>
        <begin position="55"/>
        <end position="123"/>
    </location>
</feature>
<evidence type="ECO:0000256" key="2">
    <source>
        <dbReference type="SAM" id="MobiDB-lite"/>
    </source>
</evidence>
<feature type="compositionally biased region" description="Low complexity" evidence="2">
    <location>
        <begin position="94"/>
        <end position="105"/>
    </location>
</feature>
<accession>A0A7J7HP88</accession>